<feature type="non-terminal residue" evidence="1">
    <location>
        <position position="1"/>
    </location>
</feature>
<gene>
    <name evidence="1" type="ORF">NAPIS_ORF01169</name>
</gene>
<dbReference type="VEuPathDB" id="MicrosporidiaDB:NAPIS_ORF01169"/>
<protein>
    <submittedName>
        <fullName evidence="1">Uncharacterized protein</fullName>
    </submittedName>
</protein>
<dbReference type="AlphaFoldDB" id="T0MJU9"/>
<reference evidence="1 2" key="1">
    <citation type="journal article" date="2013" name="BMC Genomics">
        <title>Genome sequencing and comparative genomics of honey bee microsporidia, Nosema apis reveal novel insights into host-parasite interactions.</title>
        <authorList>
            <person name="Chen Yp."/>
            <person name="Pettis J.S."/>
            <person name="Zhao Y."/>
            <person name="Liu X."/>
            <person name="Tallon L.J."/>
            <person name="Sadzewicz L.D."/>
            <person name="Li R."/>
            <person name="Zheng H."/>
            <person name="Huang S."/>
            <person name="Zhang X."/>
            <person name="Hamilton M.C."/>
            <person name="Pernal S.F."/>
            <person name="Melathopoulos A.P."/>
            <person name="Yan X."/>
            <person name="Evans J.D."/>
        </authorList>
    </citation>
    <scope>NUCLEOTIDE SEQUENCE [LARGE SCALE GENOMIC DNA]</scope>
    <source>
        <strain evidence="1 2">BRL 01</strain>
    </source>
</reference>
<dbReference type="EMBL" id="KE647161">
    <property type="protein sequence ID" value="EQB61255.1"/>
    <property type="molecule type" value="Genomic_DNA"/>
</dbReference>
<keyword evidence="2" id="KW-1185">Reference proteome</keyword>
<dbReference type="HOGENOM" id="CLU_508139_0_0_1"/>
<evidence type="ECO:0000313" key="1">
    <source>
        <dbReference type="EMBL" id="EQB61255.1"/>
    </source>
</evidence>
<name>T0MJU9_9MICR</name>
<sequence length="460" mass="55316">EFKEKSLEISRLEGEIDEHEMLDCRIQDLLEELEKIEIFFEIINQPLDEEDELYFYKMTQNMKKLENSIKMFSQYLFYDNIYDIFISYKNKFDQKRLNLFRKYQLVLMNESVEIGKNVIKIIDNGKQKIIFNELEKFRKFYLPTSLLELFYMNDKLDTLENFIDFFNIERKIFLISYNKNDKIFFYISEILNSYFLVQHNANILDFYNLIVEKINNICTSEQILKFKDILVKLKNLIQLLNIKEENINELIGRISIEYFSNNNLQVNINERSDFKQSLNNFIEEGFDFTKQFENEEINELFVNKINIYLKNFLDTSNVKTVFEDEKYVNSVIKNVNNKFPEIYQKSQPNLSNIIVKLKNNIAENNKNELESIFKSKDFNINLQKFMTKNSKIISELYPTIKEKFLQMIDNNSNKNIETKRDVCCKVSCFYMYLEKIDSNLCNDFINVNKKADKLLENNIK</sequence>
<evidence type="ECO:0000313" key="2">
    <source>
        <dbReference type="Proteomes" id="UP000053780"/>
    </source>
</evidence>
<proteinExistence type="predicted"/>
<accession>T0MJU9</accession>
<dbReference type="Proteomes" id="UP000053780">
    <property type="component" value="Unassembled WGS sequence"/>
</dbReference>
<organism evidence="1 2">
    <name type="scientific">Vairimorpha apis BRL 01</name>
    <dbReference type="NCBI Taxonomy" id="1037528"/>
    <lineage>
        <taxon>Eukaryota</taxon>
        <taxon>Fungi</taxon>
        <taxon>Fungi incertae sedis</taxon>
        <taxon>Microsporidia</taxon>
        <taxon>Nosematidae</taxon>
        <taxon>Vairimorpha</taxon>
    </lineage>
</organism>